<organism evidence="3 4">
    <name type="scientific">Chitinophaga horti</name>
    <dbReference type="NCBI Taxonomy" id="2920382"/>
    <lineage>
        <taxon>Bacteria</taxon>
        <taxon>Pseudomonadati</taxon>
        <taxon>Bacteroidota</taxon>
        <taxon>Chitinophagia</taxon>
        <taxon>Chitinophagales</taxon>
        <taxon>Chitinophagaceae</taxon>
        <taxon>Chitinophaga</taxon>
    </lineage>
</organism>
<proteinExistence type="predicted"/>
<sequence>MITLPQYTRRDLLIFCGMMPVMITVLNSVMFDVRFFTDWRIFVWSSLIMSVLISILWIGLTWIAVTLRDRFPRHDQLMKRLSIAIFLFIICTALVITLMFWGYDRFGLFGYRMNEARYEWTILAGMVFNITITFIHEGADGFDKWKTTLTETSQLKKEYMQSRLLGLKSQVNPHFLFNCFNTLSSLIHENREQAESFLNELSKVYRYLLRGTDEQFVSLGTELQFIRSYFRLLKARYGESIQMNIDVPEHVIDQMLPPLTLQMLLENTYQQNIMSKERPLTINITSQPNGWLEITNNLAPKLGGSPEETDAGIDNVLNKYRLLCHREIVITSTETERVILLPLINEDTLKR</sequence>
<name>A0ABY6IZ97_9BACT</name>
<reference evidence="3" key="1">
    <citation type="submission" date="2022-10" db="EMBL/GenBank/DDBJ databases">
        <title>Chitinophaga sp. nov., isolated from soil.</title>
        <authorList>
            <person name="Jeon C.O."/>
        </authorList>
    </citation>
    <scope>NUCLEOTIDE SEQUENCE</scope>
    <source>
        <strain evidence="3">R8</strain>
    </source>
</reference>
<evidence type="ECO:0000313" key="3">
    <source>
        <dbReference type="EMBL" id="UYQ92605.1"/>
    </source>
</evidence>
<keyword evidence="1" id="KW-1133">Transmembrane helix</keyword>
<feature type="transmembrane region" description="Helical" evidence="1">
    <location>
        <begin position="42"/>
        <end position="65"/>
    </location>
</feature>
<evidence type="ECO:0000259" key="2">
    <source>
        <dbReference type="Pfam" id="PF06580"/>
    </source>
</evidence>
<accession>A0ABY6IZ97</accession>
<dbReference type="PANTHER" id="PTHR34220">
    <property type="entry name" value="SENSOR HISTIDINE KINASE YPDA"/>
    <property type="match status" value="1"/>
</dbReference>
<keyword evidence="4" id="KW-1185">Reference proteome</keyword>
<dbReference type="InterPro" id="IPR050640">
    <property type="entry name" value="Bact_2-comp_sensor_kinase"/>
</dbReference>
<keyword evidence="1" id="KW-0472">Membrane</keyword>
<dbReference type="Proteomes" id="UP001162741">
    <property type="component" value="Chromosome"/>
</dbReference>
<keyword evidence="3" id="KW-0418">Kinase</keyword>
<feature type="transmembrane region" description="Helical" evidence="1">
    <location>
        <begin position="12"/>
        <end position="30"/>
    </location>
</feature>
<protein>
    <submittedName>
        <fullName evidence="3">Histidine kinase</fullName>
    </submittedName>
</protein>
<dbReference type="EMBL" id="CP107006">
    <property type="protein sequence ID" value="UYQ92605.1"/>
    <property type="molecule type" value="Genomic_DNA"/>
</dbReference>
<keyword evidence="1" id="KW-0812">Transmembrane</keyword>
<gene>
    <name evidence="3" type="ORF">MKQ68_21215</name>
</gene>
<dbReference type="GO" id="GO:0016301">
    <property type="term" value="F:kinase activity"/>
    <property type="evidence" value="ECO:0007669"/>
    <property type="project" value="UniProtKB-KW"/>
</dbReference>
<keyword evidence="3" id="KW-0808">Transferase</keyword>
<dbReference type="Pfam" id="PF06580">
    <property type="entry name" value="His_kinase"/>
    <property type="match status" value="1"/>
</dbReference>
<evidence type="ECO:0000313" key="4">
    <source>
        <dbReference type="Proteomes" id="UP001162741"/>
    </source>
</evidence>
<dbReference type="PANTHER" id="PTHR34220:SF7">
    <property type="entry name" value="SENSOR HISTIDINE KINASE YPDA"/>
    <property type="match status" value="1"/>
</dbReference>
<feature type="transmembrane region" description="Helical" evidence="1">
    <location>
        <begin position="77"/>
        <end position="100"/>
    </location>
</feature>
<dbReference type="InterPro" id="IPR010559">
    <property type="entry name" value="Sig_transdc_His_kin_internal"/>
</dbReference>
<evidence type="ECO:0000256" key="1">
    <source>
        <dbReference type="SAM" id="Phobius"/>
    </source>
</evidence>
<feature type="domain" description="Signal transduction histidine kinase internal region" evidence="2">
    <location>
        <begin position="164"/>
        <end position="240"/>
    </location>
</feature>
<dbReference type="RefSeq" id="WP_264280845.1">
    <property type="nucleotide sequence ID" value="NZ_CP107006.1"/>
</dbReference>